<accession>A0ABT1N9F8</accession>
<evidence type="ECO:0000259" key="5">
    <source>
        <dbReference type="PROSITE" id="PS50943"/>
    </source>
</evidence>
<keyword evidence="1" id="KW-0805">Transcription regulation</keyword>
<evidence type="ECO:0000313" key="6">
    <source>
        <dbReference type="EMBL" id="MCQ1060479.1"/>
    </source>
</evidence>
<dbReference type="RefSeq" id="WP_255044557.1">
    <property type="nucleotide sequence ID" value="NZ_JANEYT010000073.1"/>
</dbReference>
<dbReference type="SMART" id="SM00354">
    <property type="entry name" value="HTH_LACI"/>
    <property type="match status" value="1"/>
</dbReference>
<evidence type="ECO:0000256" key="3">
    <source>
        <dbReference type="ARBA" id="ARBA00023163"/>
    </source>
</evidence>
<dbReference type="CDD" id="cd06270">
    <property type="entry name" value="PBP1_GalS-like"/>
    <property type="match status" value="1"/>
</dbReference>
<dbReference type="SUPFAM" id="SSF53822">
    <property type="entry name" value="Periplasmic binding protein-like I"/>
    <property type="match status" value="1"/>
</dbReference>
<dbReference type="Gene3D" id="3.40.50.2300">
    <property type="match status" value="2"/>
</dbReference>
<evidence type="ECO:0000256" key="2">
    <source>
        <dbReference type="ARBA" id="ARBA00023125"/>
    </source>
</evidence>
<dbReference type="InterPro" id="IPR046335">
    <property type="entry name" value="LacI/GalR-like_sensor"/>
</dbReference>
<feature type="domain" description="HTH lacI-type" evidence="4">
    <location>
        <begin position="2"/>
        <end position="56"/>
    </location>
</feature>
<sequence length="335" mass="36333">MATINDISKMVGVSKATVSRAINGTGQVSKETKKAIFEAMDALNFRPNSLAQALATNKSNSIGIVLSDFDGNYFGRLLKQASQTAEKTGKQLIVTDGHNCAKREKEAIHFLADRKCDVIILYTRKMSVSDIISLKRSISTPIVNVGRDLPASAGYTVGFDHTHAAQIAITHLIDLGHKDIIYIGPEPTTPTTRLRFQAFEEKLEQHQLVAQDRHIICPDFTVYGGYDACQQLLKVKVPFSAIFAASDDIAIGVMKALSDAGIKVPEDVSVVGIDNQEKSAFVTPSLTTVELPIKAMTLHAMQIAQELAEGKQVTNGSKLFTGELIVRHSATPPNT</sequence>
<dbReference type="InterPro" id="IPR000843">
    <property type="entry name" value="HTH_LacI"/>
</dbReference>
<comment type="caution">
    <text evidence="6">The sequence shown here is derived from an EMBL/GenBank/DDBJ whole genome shotgun (WGS) entry which is preliminary data.</text>
</comment>
<keyword evidence="7" id="KW-1185">Reference proteome</keyword>
<dbReference type="PROSITE" id="PS50943">
    <property type="entry name" value="HTH_CROC1"/>
    <property type="match status" value="1"/>
</dbReference>
<evidence type="ECO:0000259" key="4">
    <source>
        <dbReference type="PROSITE" id="PS50932"/>
    </source>
</evidence>
<name>A0ABT1N9F8_9GAMM</name>
<dbReference type="Proteomes" id="UP001524460">
    <property type="component" value="Unassembled WGS sequence"/>
</dbReference>
<dbReference type="PROSITE" id="PS50932">
    <property type="entry name" value="HTH_LACI_2"/>
    <property type="match status" value="1"/>
</dbReference>
<dbReference type="PANTHER" id="PTHR30146">
    <property type="entry name" value="LACI-RELATED TRANSCRIPTIONAL REPRESSOR"/>
    <property type="match status" value="1"/>
</dbReference>
<gene>
    <name evidence="6" type="ORF">NHN17_20770</name>
</gene>
<reference evidence="6 7" key="1">
    <citation type="submission" date="2022-07" db="EMBL/GenBank/DDBJ databases">
        <title>Photobacterium pectinilyticum sp. nov., a marine bacterium isolated from surface seawater of Qingdao offshore.</title>
        <authorList>
            <person name="Wang X."/>
        </authorList>
    </citation>
    <scope>NUCLEOTIDE SEQUENCE [LARGE SCALE GENOMIC DNA]</scope>
    <source>
        <strain evidence="6 7">ZSDE20</strain>
    </source>
</reference>
<proteinExistence type="predicted"/>
<keyword evidence="2" id="KW-0238">DNA-binding</keyword>
<dbReference type="Gene3D" id="1.10.260.40">
    <property type="entry name" value="lambda repressor-like DNA-binding domains"/>
    <property type="match status" value="1"/>
</dbReference>
<dbReference type="EMBL" id="JANEYT010000073">
    <property type="protein sequence ID" value="MCQ1060479.1"/>
    <property type="molecule type" value="Genomic_DNA"/>
</dbReference>
<dbReference type="SUPFAM" id="SSF47413">
    <property type="entry name" value="lambda repressor-like DNA-binding domains"/>
    <property type="match status" value="1"/>
</dbReference>
<dbReference type="InterPro" id="IPR001387">
    <property type="entry name" value="Cro/C1-type_HTH"/>
</dbReference>
<protein>
    <submittedName>
        <fullName evidence="6">LacI family transcriptional regulator</fullName>
    </submittedName>
</protein>
<evidence type="ECO:0000313" key="7">
    <source>
        <dbReference type="Proteomes" id="UP001524460"/>
    </source>
</evidence>
<dbReference type="InterPro" id="IPR010982">
    <property type="entry name" value="Lambda_DNA-bd_dom_sf"/>
</dbReference>
<evidence type="ECO:0000256" key="1">
    <source>
        <dbReference type="ARBA" id="ARBA00023015"/>
    </source>
</evidence>
<dbReference type="Pfam" id="PF13377">
    <property type="entry name" value="Peripla_BP_3"/>
    <property type="match status" value="1"/>
</dbReference>
<keyword evidence="3" id="KW-0804">Transcription</keyword>
<feature type="domain" description="HTH cro/C1-type" evidence="5">
    <location>
        <begin position="3"/>
        <end position="50"/>
    </location>
</feature>
<dbReference type="CDD" id="cd01392">
    <property type="entry name" value="HTH_LacI"/>
    <property type="match status" value="1"/>
</dbReference>
<organism evidence="6 7">
    <name type="scientific">Photobacterium pectinilyticum</name>
    <dbReference type="NCBI Taxonomy" id="2906793"/>
    <lineage>
        <taxon>Bacteria</taxon>
        <taxon>Pseudomonadati</taxon>
        <taxon>Pseudomonadota</taxon>
        <taxon>Gammaproteobacteria</taxon>
        <taxon>Vibrionales</taxon>
        <taxon>Vibrionaceae</taxon>
        <taxon>Photobacterium</taxon>
    </lineage>
</organism>
<dbReference type="PANTHER" id="PTHR30146:SF67">
    <property type="entry name" value="HTH-TYPE TRANSCRIPTIONAL REGULATOR ASCG"/>
    <property type="match status" value="1"/>
</dbReference>
<dbReference type="InterPro" id="IPR028082">
    <property type="entry name" value="Peripla_BP_I"/>
</dbReference>
<dbReference type="Pfam" id="PF00356">
    <property type="entry name" value="LacI"/>
    <property type="match status" value="1"/>
</dbReference>